<feature type="region of interest" description="Disordered" evidence="2">
    <location>
        <begin position="209"/>
        <end position="233"/>
    </location>
</feature>
<evidence type="ECO:0000313" key="4">
    <source>
        <dbReference type="EMBL" id="GAQ90093.1"/>
    </source>
</evidence>
<dbReference type="OrthoDB" id="339151at2759"/>
<feature type="compositionally biased region" description="Basic and acidic residues" evidence="2">
    <location>
        <begin position="7"/>
        <end position="28"/>
    </location>
</feature>
<dbReference type="PANTHER" id="PTHR10693:SF20">
    <property type="entry name" value="AT27578P"/>
    <property type="match status" value="1"/>
</dbReference>
<dbReference type="EMBL" id="DF237547">
    <property type="protein sequence ID" value="GAQ90093.1"/>
    <property type="molecule type" value="Genomic_DNA"/>
</dbReference>
<dbReference type="AlphaFoldDB" id="A0A1Y1IHE3"/>
<evidence type="ECO:0000256" key="1">
    <source>
        <dbReference type="PROSITE-ProRule" id="PRU00176"/>
    </source>
</evidence>
<dbReference type="InterPro" id="IPR012677">
    <property type="entry name" value="Nucleotide-bd_a/b_plait_sf"/>
</dbReference>
<sequence>MQRSIRGHCDHSLVDREEGIRMETERQMKGSQMGLGMKREREQHANNGSAAQRDTDTNFWMREDYGPQDSSSDVSDSADDVDLDEPEEGQGEVAEDVPETLNNLLSESHIHRTSRRNQRKKPRVTKTEEDGRSVFVGRLPANATSQVLRNRFTEFGHVAGVEVRSFKTKKGQRTYAYIEFADPQAAARALKASPIRVKGMKVYVGSIRRREPPQQGSRKGYDQAKGIAKPSPTLNFAETGLPAKLETHPTASTEIFIEDGANAPATRVLATGGEITGRIALESAPFPNVPFPPKPPASEAARFNVPVDFDRSEKLPDQIETEPMSPTFPGRRSSAIHEKKAPSLSTVPEITPLEEEDKEEVLPADAAHAAARTSLKACAIAKPEPKPVNPNAKPGPARFKLVELQDGSFTVLAPRGGTADAVADVIDIPVKGAREHEPGADMEVVPAPQEAQPGAARGAALSTLDQTHLPNDVIASLETTKSRPKSANYVSASAQAIDGVSPNPETLPDAAMGDGSDDDMPPLENIPDARPAAADVMVLPGKRAAFVGGENAFEIGATSAAGARSHRRNKRGKEAEERPPRVPYYRNYSRPRKAPIYTHMVVAAFAFFRERVAAAGGRELARELLEWLVSPEVLETASRDPSALQLLFGDTRWIATGLTGLPPPERNAQLEQLEERYRRSTDERVTIDKVHRDSFAERVERFCALCGVDRYKDPVWSFTGGV</sequence>
<feature type="domain" description="RRM" evidence="3">
    <location>
        <begin position="132"/>
        <end position="209"/>
    </location>
</feature>
<dbReference type="SMART" id="SM00360">
    <property type="entry name" value="RRM"/>
    <property type="match status" value="1"/>
</dbReference>
<dbReference type="GO" id="GO:0003723">
    <property type="term" value="F:RNA binding"/>
    <property type="evidence" value="ECO:0007669"/>
    <property type="project" value="UniProtKB-UniRule"/>
</dbReference>
<feature type="compositionally biased region" description="Acidic residues" evidence="2">
    <location>
        <begin position="76"/>
        <end position="98"/>
    </location>
</feature>
<accession>A0A1Y1IHE3</accession>
<dbReference type="PROSITE" id="PS50102">
    <property type="entry name" value="RRM"/>
    <property type="match status" value="1"/>
</dbReference>
<reference evidence="4 5" key="1">
    <citation type="journal article" date="2014" name="Nat. Commun.">
        <title>Klebsormidium flaccidum genome reveals primary factors for plant terrestrial adaptation.</title>
        <authorList>
            <person name="Hori K."/>
            <person name="Maruyama F."/>
            <person name="Fujisawa T."/>
            <person name="Togashi T."/>
            <person name="Yamamoto N."/>
            <person name="Seo M."/>
            <person name="Sato S."/>
            <person name="Yamada T."/>
            <person name="Mori H."/>
            <person name="Tajima N."/>
            <person name="Moriyama T."/>
            <person name="Ikeuchi M."/>
            <person name="Watanabe M."/>
            <person name="Wada H."/>
            <person name="Kobayashi K."/>
            <person name="Saito M."/>
            <person name="Masuda T."/>
            <person name="Sasaki-Sekimoto Y."/>
            <person name="Mashiguchi K."/>
            <person name="Awai K."/>
            <person name="Shimojima M."/>
            <person name="Masuda S."/>
            <person name="Iwai M."/>
            <person name="Nobusawa T."/>
            <person name="Narise T."/>
            <person name="Kondo S."/>
            <person name="Saito H."/>
            <person name="Sato R."/>
            <person name="Murakawa M."/>
            <person name="Ihara Y."/>
            <person name="Oshima-Yamada Y."/>
            <person name="Ohtaka K."/>
            <person name="Satoh M."/>
            <person name="Sonobe K."/>
            <person name="Ishii M."/>
            <person name="Ohtani R."/>
            <person name="Kanamori-Sato M."/>
            <person name="Honoki R."/>
            <person name="Miyazaki D."/>
            <person name="Mochizuki H."/>
            <person name="Umetsu J."/>
            <person name="Higashi K."/>
            <person name="Shibata D."/>
            <person name="Kamiya Y."/>
            <person name="Sato N."/>
            <person name="Nakamura Y."/>
            <person name="Tabata S."/>
            <person name="Ida S."/>
            <person name="Kurokawa K."/>
            <person name="Ohta H."/>
        </authorList>
    </citation>
    <scope>NUCLEOTIDE SEQUENCE [LARGE SCALE GENOMIC DNA]</scope>
    <source>
        <strain evidence="4 5">NIES-2285</strain>
    </source>
</reference>
<dbReference type="Gene3D" id="3.30.70.330">
    <property type="match status" value="1"/>
</dbReference>
<dbReference type="InterPro" id="IPR000504">
    <property type="entry name" value="RRM_dom"/>
</dbReference>
<organism evidence="4 5">
    <name type="scientific">Klebsormidium nitens</name>
    <name type="common">Green alga</name>
    <name type="synonym">Ulothrix nitens</name>
    <dbReference type="NCBI Taxonomy" id="105231"/>
    <lineage>
        <taxon>Eukaryota</taxon>
        <taxon>Viridiplantae</taxon>
        <taxon>Streptophyta</taxon>
        <taxon>Klebsormidiophyceae</taxon>
        <taxon>Klebsormidiales</taxon>
        <taxon>Klebsormidiaceae</taxon>
        <taxon>Klebsormidium</taxon>
    </lineage>
</organism>
<dbReference type="STRING" id="105231.A0A1Y1IHE3"/>
<dbReference type="PANTHER" id="PTHR10693">
    <property type="entry name" value="RAS GTPASE-ACTIVATING PROTEIN-BINDING PROTEIN"/>
    <property type="match status" value="1"/>
</dbReference>
<feature type="region of interest" description="Disordered" evidence="2">
    <location>
        <begin position="319"/>
        <end position="344"/>
    </location>
</feature>
<dbReference type="Pfam" id="PF00076">
    <property type="entry name" value="RRM_1"/>
    <property type="match status" value="1"/>
</dbReference>
<feature type="compositionally biased region" description="Basic and acidic residues" evidence="2">
    <location>
        <begin position="53"/>
        <end position="65"/>
    </location>
</feature>
<dbReference type="InterPro" id="IPR039539">
    <property type="entry name" value="Ras_GTPase_bind_prot"/>
</dbReference>
<dbReference type="Proteomes" id="UP000054558">
    <property type="component" value="Unassembled WGS sequence"/>
</dbReference>
<protein>
    <recommendedName>
        <fullName evidence="3">RRM domain-containing protein</fullName>
    </recommendedName>
</protein>
<gene>
    <name evidence="4" type="ORF">KFL_005980080</name>
</gene>
<dbReference type="SUPFAM" id="SSF54928">
    <property type="entry name" value="RNA-binding domain, RBD"/>
    <property type="match status" value="1"/>
</dbReference>
<keyword evidence="5" id="KW-1185">Reference proteome</keyword>
<keyword evidence="1" id="KW-0694">RNA-binding</keyword>
<feature type="region of interest" description="Disordered" evidence="2">
    <location>
        <begin position="1"/>
        <end position="132"/>
    </location>
</feature>
<feature type="compositionally biased region" description="Basic residues" evidence="2">
    <location>
        <begin position="111"/>
        <end position="124"/>
    </location>
</feature>
<proteinExistence type="predicted"/>
<evidence type="ECO:0000256" key="2">
    <source>
        <dbReference type="SAM" id="MobiDB-lite"/>
    </source>
</evidence>
<feature type="region of interest" description="Disordered" evidence="2">
    <location>
        <begin position="558"/>
        <end position="586"/>
    </location>
</feature>
<feature type="region of interest" description="Disordered" evidence="2">
    <location>
        <begin position="495"/>
        <end position="518"/>
    </location>
</feature>
<dbReference type="InterPro" id="IPR035979">
    <property type="entry name" value="RBD_domain_sf"/>
</dbReference>
<evidence type="ECO:0000313" key="5">
    <source>
        <dbReference type="Proteomes" id="UP000054558"/>
    </source>
</evidence>
<name>A0A1Y1IHE3_KLENI</name>
<dbReference type="CDD" id="cd00590">
    <property type="entry name" value="RRM_SF"/>
    <property type="match status" value="1"/>
</dbReference>
<evidence type="ECO:0000259" key="3">
    <source>
        <dbReference type="PROSITE" id="PS50102"/>
    </source>
</evidence>